<dbReference type="SUPFAM" id="SSF50998">
    <property type="entry name" value="Quinoprotein alcohol dehydrogenase-like"/>
    <property type="match status" value="2"/>
</dbReference>
<keyword evidence="2" id="KW-0732">Signal</keyword>
<dbReference type="InterPro" id="IPR011047">
    <property type="entry name" value="Quinoprotein_ADH-like_sf"/>
</dbReference>
<dbReference type="Gene3D" id="2.130.10.30">
    <property type="entry name" value="Regulator of chromosome condensation 1/beta-lactamase-inhibitor protein II"/>
    <property type="match status" value="2"/>
</dbReference>
<dbReference type="CDD" id="cd17039">
    <property type="entry name" value="Ubl_ubiquitin_like"/>
    <property type="match status" value="1"/>
</dbReference>
<feature type="signal peptide" evidence="2">
    <location>
        <begin position="1"/>
        <end position="15"/>
    </location>
</feature>
<accession>A0ABP0KJB9</accession>
<dbReference type="Proteomes" id="UP001642464">
    <property type="component" value="Unassembled WGS sequence"/>
</dbReference>
<evidence type="ECO:0000313" key="5">
    <source>
        <dbReference type="Proteomes" id="UP001642464"/>
    </source>
</evidence>
<protein>
    <submittedName>
        <fullName evidence="4">Outer membrane protein assembly factor BamB</fullName>
    </submittedName>
</protein>
<dbReference type="PANTHER" id="PTHR34512:SF30">
    <property type="entry name" value="OUTER MEMBRANE PROTEIN ASSEMBLY FACTOR BAMB"/>
    <property type="match status" value="1"/>
</dbReference>
<feature type="region of interest" description="Disordered" evidence="1">
    <location>
        <begin position="780"/>
        <end position="801"/>
    </location>
</feature>
<dbReference type="SUPFAM" id="SSF50985">
    <property type="entry name" value="RCC1/BLIP-II"/>
    <property type="match status" value="2"/>
</dbReference>
<name>A0ABP0KJB9_9DINO</name>
<dbReference type="InterPro" id="IPR015943">
    <property type="entry name" value="WD40/YVTN_repeat-like_dom_sf"/>
</dbReference>
<evidence type="ECO:0000256" key="1">
    <source>
        <dbReference type="SAM" id="MobiDB-lite"/>
    </source>
</evidence>
<proteinExistence type="predicted"/>
<evidence type="ECO:0000313" key="4">
    <source>
        <dbReference type="EMBL" id="CAK9026358.1"/>
    </source>
</evidence>
<dbReference type="InterPro" id="IPR018391">
    <property type="entry name" value="PQQ_b-propeller_rpt"/>
</dbReference>
<dbReference type="Pfam" id="PF13360">
    <property type="entry name" value="PQQ_2"/>
    <property type="match status" value="2"/>
</dbReference>
<dbReference type="SMART" id="SM00564">
    <property type="entry name" value="PQQ"/>
    <property type="match status" value="4"/>
</dbReference>
<gene>
    <name evidence="4" type="ORF">SCF082_LOCUS17467</name>
</gene>
<feature type="domain" description="Ubiquitin-like" evidence="3">
    <location>
        <begin position="1145"/>
        <end position="1211"/>
    </location>
</feature>
<keyword evidence="5" id="KW-1185">Reference proteome</keyword>
<dbReference type="SUPFAM" id="SSF54236">
    <property type="entry name" value="Ubiquitin-like"/>
    <property type="match status" value="1"/>
</dbReference>
<comment type="caution">
    <text evidence="4">The sequence shown here is derived from an EMBL/GenBank/DDBJ whole genome shotgun (WGS) entry which is preliminary data.</text>
</comment>
<dbReference type="Gene3D" id="2.130.10.10">
    <property type="entry name" value="YVTN repeat-like/Quinoprotein amine dehydrogenase"/>
    <property type="match status" value="1"/>
</dbReference>
<organism evidence="4 5">
    <name type="scientific">Durusdinium trenchii</name>
    <dbReference type="NCBI Taxonomy" id="1381693"/>
    <lineage>
        <taxon>Eukaryota</taxon>
        <taxon>Sar</taxon>
        <taxon>Alveolata</taxon>
        <taxon>Dinophyceae</taxon>
        <taxon>Suessiales</taxon>
        <taxon>Symbiodiniaceae</taxon>
        <taxon>Durusdinium</taxon>
    </lineage>
</organism>
<evidence type="ECO:0000259" key="3">
    <source>
        <dbReference type="PROSITE" id="PS50053"/>
    </source>
</evidence>
<dbReference type="InterPro" id="IPR000626">
    <property type="entry name" value="Ubiquitin-like_dom"/>
</dbReference>
<dbReference type="Gene3D" id="2.40.10.480">
    <property type="match status" value="1"/>
</dbReference>
<sequence length="1629" mass="174941">MAAVALARLLWATAAEELSCVDENCGVNLVQIQIAKAVHRKTDYWYPGRAVDYNRSGYSDATGPWPLKAPSWKFEEAGMNFHQTPCIDHERNIYTGSDQGRILSFDAQGSKRWEVQGPSRACQNPFLYDSKLYTSCDDGSVMALDMTDGRILWHRQLEEELPDDTYSMTATEEFLFMPYGYQKNLMNPKDRTGSPAVALLRRSDGKLLWTFEVPGSSTVNLAPCMFETSVIFNDVSGGIYHLRLSDGSVIWKKEALSPGSYTLGGVSCSADGKVYNGFSVGTGKNETGGLQALNISTGERIFTKQFSAAVHNAPAVGKVYGHNRLAVVFGMGEPAGVPIGPPRHVNGTVFAADAETGEVLWSFEPAAWDGVGVAGSTMDQICLPDLFSAATISKDGTVYINWSAGGVTYALRDVNKDGLCDLHDPEEVSFVDLGSGATGPPAIADHMLRLGWEDRHSTGGVLGRVLGATQLDLASSAGAVVASAMPVTGNQNLFQLVVPGTLTPGNYTVKDPGSSAAAAVQLRGFGAMLLLEADKALYKCLDAPGQRVRFRAVSLSSGALKPAPRNLSFEAEPRFPPNAMVTSPEGFKLLKTSAETDAFGVAHFSFPIAQARGVRDADVAGGRRIIDLKLAVQRLLQHGFLRLVAPEGRSASGLFGKPHANVCDKCEFSLLLGLDQKLELEEPLLGRHVAQVSIDGAGAGTAQEVASFGVDEYVLPRFEVPEVDPVDVIHSILPKVGSTRSATQSISGKVKANFTFGEPVVGGRCSVQLWSPLRPWEMSREAEDRRRRVATPLEASESGGTEHKAITSLTGLDERGEATFQFDASSNAMNPGSQVVVEATVPSSGLSVVRSCKPPDSIHGKVTFPATGEQQSGRFDLPVRYQGNDLQAKLTLSDGLEAPKDGDDGDVFRPGLSTRLTVQLSKPDGAAPSAEERELAAAGELVLVASKNTVDYTQRLLCFTRPEDTRIPLAANSFDENAQQVVPVLRHWSWIWPKKASAAVRLGQDVVTACGCCVTHVNFYVRPVERKIAGETRRDCESEGALQELCHGYDLCMTAHVHPSYFSAPRYFNRIYSAPDGEASWVPRSTTGVTMESTLRPKDWRRFMSSGCWEVFAMLGARWHPGYMLTQAGALKAAGEVSASFTASGSVTVLLPSGSGAEVSIPVNSTLGELKVAAQKSLGRSAGFLRLVRDGRLLDSQESVQSLQLQEGDTLCAVASVPTVCANPRAFAVYFRGGGLVSWGNDGDASRVQERLINVQDVQATDAAFAALLGDRTVVTWGHRHCGGDTLKLQDRLKDVRSIHANSGAFTALLEDGTVVAWGLDEVGGYSGRIEDELHNVRAIHSMQRGFLAVRTDGRAVTWGGEALMEGEMIQAPELRNVQAVYATDRGSSAAILSDRTVVTWGHQACGGDSTEVQDQLKNVQEIYSSGGAFAALLSDETVVTWGHSGYGADSHRVKDLLIGVKSITANHQAFAALLADGRVVTWGNPRYGGDAPQSALVPRLEGVQKISATKGAFAAQLRDGRVATWGLDSLGGDSSLQQGSLQAVTEIYATHSGAFAALRADGRVVTWGNQTFGGSSFAVQDLLYHVQEIHSTHWAFLALRSDGQCVTWGHPDRGGDCRDVQQKLQWLM</sequence>
<dbReference type="PROSITE" id="PS50053">
    <property type="entry name" value="UBIQUITIN_2"/>
    <property type="match status" value="1"/>
</dbReference>
<dbReference type="InterPro" id="IPR002372">
    <property type="entry name" value="PQQ_rpt_dom"/>
</dbReference>
<dbReference type="InterPro" id="IPR029071">
    <property type="entry name" value="Ubiquitin-like_domsf"/>
</dbReference>
<dbReference type="EMBL" id="CAXAMM010011525">
    <property type="protein sequence ID" value="CAK9026358.1"/>
    <property type="molecule type" value="Genomic_DNA"/>
</dbReference>
<dbReference type="PANTHER" id="PTHR34512">
    <property type="entry name" value="CELL SURFACE PROTEIN"/>
    <property type="match status" value="1"/>
</dbReference>
<evidence type="ECO:0000256" key="2">
    <source>
        <dbReference type="SAM" id="SignalP"/>
    </source>
</evidence>
<dbReference type="InterPro" id="IPR009091">
    <property type="entry name" value="RCC1/BLIP-II"/>
</dbReference>
<reference evidence="4 5" key="1">
    <citation type="submission" date="2024-02" db="EMBL/GenBank/DDBJ databases">
        <authorList>
            <person name="Chen Y."/>
            <person name="Shah S."/>
            <person name="Dougan E. K."/>
            <person name="Thang M."/>
            <person name="Chan C."/>
        </authorList>
    </citation>
    <scope>NUCLEOTIDE SEQUENCE [LARGE SCALE GENOMIC DNA]</scope>
</reference>
<feature type="chain" id="PRO_5047082314" evidence="2">
    <location>
        <begin position="16"/>
        <end position="1629"/>
    </location>
</feature>